<dbReference type="KEGG" id="pbor:BSF38_03370"/>
<dbReference type="Proteomes" id="UP000186309">
    <property type="component" value="Chromosome"/>
</dbReference>
<dbReference type="AlphaFoldDB" id="A0A1U7CSB7"/>
<feature type="transmembrane region" description="Helical" evidence="2">
    <location>
        <begin position="31"/>
        <end position="49"/>
    </location>
</feature>
<evidence type="ECO:0000256" key="1">
    <source>
        <dbReference type="SAM" id="MobiDB-lite"/>
    </source>
</evidence>
<keyword evidence="2" id="KW-1133">Transmembrane helix</keyword>
<sequence>MTRTADLRRSFPTFWLMTAPFRWFLGSKWRVLGAVVAVLAMAAAPPLWWATQLVGLPDVGDPFDVEAFQTETIPDDQNAFVLYRQAEALFKLRKSSPDTSTKVLLDPLSRWSTTVPENRRWAEVNRDALALYRRGADRPDALDSSLMTSGGGPELDAFRAFQLLAFLEASRLEEQGDMAGAWGWYRANLRMVHHVGSRGTLLRRSYAQSWHVSLRKRAAAWAADARTTPAQLRQALDDVRACEAITPSESYTLKAEYLNVIKDQPAWRRRSFWKPPWWEKAFPMLASHLIPEQRTAIADAWSLWRRDSERCRRLVGLVTANRLAFYDLPPDRRPIPDPGVSFCDLYAFGPEAPAKARALAPEAIGHWLDSTDRSLGAIDFLDWSPQRIKEVASHRELVLLLATQLYRRDHGADPPKPEALVGPYLNSLPPAYPDEGRNESLPLDAPVID</sequence>
<reference evidence="4" key="1">
    <citation type="submission" date="2016-12" db="EMBL/GenBank/DDBJ databases">
        <title>Comparative genomics of four Isosphaeraceae planctomycetes: a common pool of plasmids and glycoside hydrolase genes.</title>
        <authorList>
            <person name="Ivanova A."/>
        </authorList>
    </citation>
    <scope>NUCLEOTIDE SEQUENCE [LARGE SCALE GENOMIC DNA]</scope>
    <source>
        <strain evidence="4">PX4</strain>
    </source>
</reference>
<proteinExistence type="predicted"/>
<dbReference type="EMBL" id="CP019082">
    <property type="protein sequence ID" value="APW61840.1"/>
    <property type="molecule type" value="Genomic_DNA"/>
</dbReference>
<organism evidence="3 4">
    <name type="scientific">Paludisphaera borealis</name>
    <dbReference type="NCBI Taxonomy" id="1387353"/>
    <lineage>
        <taxon>Bacteria</taxon>
        <taxon>Pseudomonadati</taxon>
        <taxon>Planctomycetota</taxon>
        <taxon>Planctomycetia</taxon>
        <taxon>Isosphaerales</taxon>
        <taxon>Isosphaeraceae</taxon>
        <taxon>Paludisphaera</taxon>
    </lineage>
</organism>
<dbReference type="OrthoDB" id="273311at2"/>
<keyword evidence="4" id="KW-1185">Reference proteome</keyword>
<evidence type="ECO:0000313" key="3">
    <source>
        <dbReference type="EMBL" id="APW61840.1"/>
    </source>
</evidence>
<keyword evidence="2" id="KW-0812">Transmembrane</keyword>
<evidence type="ECO:0000313" key="4">
    <source>
        <dbReference type="Proteomes" id="UP000186309"/>
    </source>
</evidence>
<protein>
    <submittedName>
        <fullName evidence="3">Uncharacterized protein</fullName>
    </submittedName>
</protein>
<evidence type="ECO:0000256" key="2">
    <source>
        <dbReference type="SAM" id="Phobius"/>
    </source>
</evidence>
<dbReference type="RefSeq" id="WP_076347501.1">
    <property type="nucleotide sequence ID" value="NZ_CP019082.1"/>
</dbReference>
<gene>
    <name evidence="3" type="ORF">BSF38_03370</name>
</gene>
<keyword evidence="2" id="KW-0472">Membrane</keyword>
<feature type="region of interest" description="Disordered" evidence="1">
    <location>
        <begin position="412"/>
        <end position="449"/>
    </location>
</feature>
<accession>A0A1U7CSB7</accession>
<name>A0A1U7CSB7_9BACT</name>